<dbReference type="Proteomes" id="UP000799539">
    <property type="component" value="Unassembled WGS sequence"/>
</dbReference>
<organism evidence="1 2">
    <name type="scientific">Cercospora zeae-maydis SCOH1-5</name>
    <dbReference type="NCBI Taxonomy" id="717836"/>
    <lineage>
        <taxon>Eukaryota</taxon>
        <taxon>Fungi</taxon>
        <taxon>Dikarya</taxon>
        <taxon>Ascomycota</taxon>
        <taxon>Pezizomycotina</taxon>
        <taxon>Dothideomycetes</taxon>
        <taxon>Dothideomycetidae</taxon>
        <taxon>Mycosphaerellales</taxon>
        <taxon>Mycosphaerellaceae</taxon>
        <taxon>Cercospora</taxon>
    </lineage>
</organism>
<keyword evidence="2" id="KW-1185">Reference proteome</keyword>
<proteinExistence type="predicted"/>
<dbReference type="OrthoDB" id="3644460at2759"/>
<dbReference type="AlphaFoldDB" id="A0A6A6F2X4"/>
<sequence>MRFYAIKKLVDVCNPRGVAKSLDEMPIHVQKERAIAKTRTDWKTIKSHRFIYDSEDEVNEHLPWPRKNRFKREQKVRREMRKKLLEELERSGKIILGFSTELALRRVDAETAEGRFSDLLETESDRELTEHWVTVVTRERGVKKLKKALSEIDNEIAAYDGTLNKQEGADVHLVLPGSSNSTPSCIPPTPPSPADSAMCLDEKIGDVAMTGTDTPHTLAGRSSTEAGLPDFMRSQKLQPFPFNAVTEAARLHGNPEAGKTADEQYDELIKGPGMAGSNLDHQMCSLEQVEGSLQRRRSISGMVNFSNIGRHTFKMRHTAGYGDTF</sequence>
<accession>A0A6A6F2X4</accession>
<dbReference type="EMBL" id="ML992716">
    <property type="protein sequence ID" value="KAF2206667.1"/>
    <property type="molecule type" value="Genomic_DNA"/>
</dbReference>
<reference evidence="1" key="1">
    <citation type="journal article" date="2020" name="Stud. Mycol.">
        <title>101 Dothideomycetes genomes: a test case for predicting lifestyles and emergence of pathogens.</title>
        <authorList>
            <person name="Haridas S."/>
            <person name="Albert R."/>
            <person name="Binder M."/>
            <person name="Bloem J."/>
            <person name="Labutti K."/>
            <person name="Salamov A."/>
            <person name="Andreopoulos B."/>
            <person name="Baker S."/>
            <person name="Barry K."/>
            <person name="Bills G."/>
            <person name="Bluhm B."/>
            <person name="Cannon C."/>
            <person name="Castanera R."/>
            <person name="Culley D."/>
            <person name="Daum C."/>
            <person name="Ezra D."/>
            <person name="Gonzalez J."/>
            <person name="Henrissat B."/>
            <person name="Kuo A."/>
            <person name="Liang C."/>
            <person name="Lipzen A."/>
            <person name="Lutzoni F."/>
            <person name="Magnuson J."/>
            <person name="Mondo S."/>
            <person name="Nolan M."/>
            <person name="Ohm R."/>
            <person name="Pangilinan J."/>
            <person name="Park H.-J."/>
            <person name="Ramirez L."/>
            <person name="Alfaro M."/>
            <person name="Sun H."/>
            <person name="Tritt A."/>
            <person name="Yoshinaga Y."/>
            <person name="Zwiers L.-H."/>
            <person name="Turgeon B."/>
            <person name="Goodwin S."/>
            <person name="Spatafora J."/>
            <person name="Crous P."/>
            <person name="Grigoriev I."/>
        </authorList>
    </citation>
    <scope>NUCLEOTIDE SEQUENCE</scope>
    <source>
        <strain evidence="1">SCOH1-5</strain>
    </source>
</reference>
<name>A0A6A6F2X4_9PEZI</name>
<evidence type="ECO:0000313" key="1">
    <source>
        <dbReference type="EMBL" id="KAF2206667.1"/>
    </source>
</evidence>
<gene>
    <name evidence="1" type="ORF">CERZMDRAFT_89156</name>
</gene>
<evidence type="ECO:0008006" key="3">
    <source>
        <dbReference type="Google" id="ProtNLM"/>
    </source>
</evidence>
<evidence type="ECO:0000313" key="2">
    <source>
        <dbReference type="Proteomes" id="UP000799539"/>
    </source>
</evidence>
<protein>
    <recommendedName>
        <fullName evidence="3">Something about silencing protein 4 domain-containing protein</fullName>
    </recommendedName>
</protein>